<organism evidence="1 2">
    <name type="scientific">Auriscalpium vulgare</name>
    <dbReference type="NCBI Taxonomy" id="40419"/>
    <lineage>
        <taxon>Eukaryota</taxon>
        <taxon>Fungi</taxon>
        <taxon>Dikarya</taxon>
        <taxon>Basidiomycota</taxon>
        <taxon>Agaricomycotina</taxon>
        <taxon>Agaricomycetes</taxon>
        <taxon>Russulales</taxon>
        <taxon>Auriscalpiaceae</taxon>
        <taxon>Auriscalpium</taxon>
    </lineage>
</organism>
<keyword evidence="2" id="KW-1185">Reference proteome</keyword>
<dbReference type="EMBL" id="MU276059">
    <property type="protein sequence ID" value="KAI0042571.1"/>
    <property type="molecule type" value="Genomic_DNA"/>
</dbReference>
<proteinExistence type="predicted"/>
<comment type="caution">
    <text evidence="1">The sequence shown here is derived from an EMBL/GenBank/DDBJ whole genome shotgun (WGS) entry which is preliminary data.</text>
</comment>
<reference evidence="1" key="2">
    <citation type="journal article" date="2022" name="New Phytol.">
        <title>Evolutionary transition to the ectomycorrhizal habit in the genomes of a hyperdiverse lineage of mushroom-forming fungi.</title>
        <authorList>
            <person name="Looney B."/>
            <person name="Miyauchi S."/>
            <person name="Morin E."/>
            <person name="Drula E."/>
            <person name="Courty P.E."/>
            <person name="Kohler A."/>
            <person name="Kuo A."/>
            <person name="LaButti K."/>
            <person name="Pangilinan J."/>
            <person name="Lipzen A."/>
            <person name="Riley R."/>
            <person name="Andreopoulos W."/>
            <person name="He G."/>
            <person name="Johnson J."/>
            <person name="Nolan M."/>
            <person name="Tritt A."/>
            <person name="Barry K.W."/>
            <person name="Grigoriev I.V."/>
            <person name="Nagy L.G."/>
            <person name="Hibbett D."/>
            <person name="Henrissat B."/>
            <person name="Matheny P.B."/>
            <person name="Labbe J."/>
            <person name="Martin F.M."/>
        </authorList>
    </citation>
    <scope>NUCLEOTIDE SEQUENCE</scope>
    <source>
        <strain evidence="1">FP105234-sp</strain>
    </source>
</reference>
<evidence type="ECO:0000313" key="2">
    <source>
        <dbReference type="Proteomes" id="UP000814033"/>
    </source>
</evidence>
<dbReference type="Proteomes" id="UP000814033">
    <property type="component" value="Unassembled WGS sequence"/>
</dbReference>
<accession>A0ACB8RG31</accession>
<gene>
    <name evidence="1" type="ORF">FA95DRAFT_1575668</name>
</gene>
<name>A0ACB8RG31_9AGAM</name>
<evidence type="ECO:0000313" key="1">
    <source>
        <dbReference type="EMBL" id="KAI0042571.1"/>
    </source>
</evidence>
<sequence length="116" mass="12725">MALRPTKYYTRRMNVISCLLDYSKTSICSPVSIRGSDRLLSEHGDVKCKMLIKVSDLRTRVDAGDKQEAAAKKQLAVCNHAAAHLLEGDGMDAAQALQDMKGIGLRGDTLEICERS</sequence>
<protein>
    <submittedName>
        <fullName evidence="1">Uncharacterized protein</fullName>
    </submittedName>
</protein>
<reference evidence="1" key="1">
    <citation type="submission" date="2021-02" db="EMBL/GenBank/DDBJ databases">
        <authorList>
            <consortium name="DOE Joint Genome Institute"/>
            <person name="Ahrendt S."/>
            <person name="Looney B.P."/>
            <person name="Miyauchi S."/>
            <person name="Morin E."/>
            <person name="Drula E."/>
            <person name="Courty P.E."/>
            <person name="Chicoki N."/>
            <person name="Fauchery L."/>
            <person name="Kohler A."/>
            <person name="Kuo A."/>
            <person name="Labutti K."/>
            <person name="Pangilinan J."/>
            <person name="Lipzen A."/>
            <person name="Riley R."/>
            <person name="Andreopoulos W."/>
            <person name="He G."/>
            <person name="Johnson J."/>
            <person name="Barry K.W."/>
            <person name="Grigoriev I.V."/>
            <person name="Nagy L."/>
            <person name="Hibbett D."/>
            <person name="Henrissat B."/>
            <person name="Matheny P.B."/>
            <person name="Labbe J."/>
            <person name="Martin F."/>
        </authorList>
    </citation>
    <scope>NUCLEOTIDE SEQUENCE</scope>
    <source>
        <strain evidence="1">FP105234-sp</strain>
    </source>
</reference>